<sequence length="187" mass="20893">MKVFSKIIPIILLLAVLTGCDKDERPDYYYRFKINGVQKEFRANRDANIVFIETGGLNTTTFTMVTGNDPNKNSLTIQLRTVEDVTQGVTYIMQEPVFVSGVLSPALTFLYLDENGKIFLGGRLQSENPGARDNGSLIFTDITTEGSYGRFEAVVFDAEDETSELSARQAFTITDGEFFLPNFVSLR</sequence>
<dbReference type="Proteomes" id="UP001589797">
    <property type="component" value="Unassembled WGS sequence"/>
</dbReference>
<dbReference type="EMBL" id="JBHLWI010000001">
    <property type="protein sequence ID" value="MFC0261124.1"/>
    <property type="molecule type" value="Genomic_DNA"/>
</dbReference>
<name>A0ABV6FMP0_9BACT</name>
<proteinExistence type="predicted"/>
<keyword evidence="2" id="KW-1185">Reference proteome</keyword>
<dbReference type="RefSeq" id="WP_382385578.1">
    <property type="nucleotide sequence ID" value="NZ_JBHLWI010000001.1"/>
</dbReference>
<evidence type="ECO:0008006" key="3">
    <source>
        <dbReference type="Google" id="ProtNLM"/>
    </source>
</evidence>
<evidence type="ECO:0000313" key="1">
    <source>
        <dbReference type="EMBL" id="MFC0261124.1"/>
    </source>
</evidence>
<organism evidence="1 2">
    <name type="scientific">Fontibacter flavus</name>
    <dbReference type="NCBI Taxonomy" id="654838"/>
    <lineage>
        <taxon>Bacteria</taxon>
        <taxon>Pseudomonadati</taxon>
        <taxon>Bacteroidota</taxon>
        <taxon>Cytophagia</taxon>
        <taxon>Cytophagales</taxon>
        <taxon>Cyclobacteriaceae</taxon>
        <taxon>Fontibacter</taxon>
    </lineage>
</organism>
<gene>
    <name evidence="1" type="ORF">ACFFIP_00420</name>
</gene>
<comment type="caution">
    <text evidence="1">The sequence shown here is derived from an EMBL/GenBank/DDBJ whole genome shotgun (WGS) entry which is preliminary data.</text>
</comment>
<accession>A0ABV6FMP0</accession>
<reference evidence="1 2" key="1">
    <citation type="submission" date="2024-09" db="EMBL/GenBank/DDBJ databases">
        <authorList>
            <person name="Sun Q."/>
            <person name="Mori K."/>
        </authorList>
    </citation>
    <scope>NUCLEOTIDE SEQUENCE [LARGE SCALE GENOMIC DNA]</scope>
    <source>
        <strain evidence="1 2">CCM 7650</strain>
    </source>
</reference>
<dbReference type="PROSITE" id="PS51257">
    <property type="entry name" value="PROKAR_LIPOPROTEIN"/>
    <property type="match status" value="1"/>
</dbReference>
<protein>
    <recommendedName>
        <fullName evidence="3">DUF4843 domain-containing protein</fullName>
    </recommendedName>
</protein>
<evidence type="ECO:0000313" key="2">
    <source>
        <dbReference type="Proteomes" id="UP001589797"/>
    </source>
</evidence>